<sequence length="175" mass="19730">MEVINRKGFSNTTIEDITSQAGVASGSFYTYFKSKEAIVLETFKHLDEIYEWAYQQIGNDTFLSTITRFIRLSCSEYEKRGKGIIRAIISNYFSFPEFDFFQPDRSLIRCLQSIVEKGISDGEVNSALTAGEYVTQLLSAMTGVEVLWCFDKTGQRLADMMAASIRSMALGMLAK</sequence>
<dbReference type="SUPFAM" id="SSF48498">
    <property type="entry name" value="Tetracyclin repressor-like, C-terminal domain"/>
    <property type="match status" value="1"/>
</dbReference>
<evidence type="ECO:0000256" key="4">
    <source>
        <dbReference type="PROSITE-ProRule" id="PRU00335"/>
    </source>
</evidence>
<keyword evidence="7" id="KW-1185">Reference proteome</keyword>
<gene>
    <name evidence="6" type="ORF">H9Q79_08860</name>
</gene>
<name>A0A7G9GHS3_9FIRM</name>
<proteinExistence type="predicted"/>
<keyword evidence="1" id="KW-0805">Transcription regulation</keyword>
<feature type="domain" description="HTH tetR-type" evidence="5">
    <location>
        <begin position="1"/>
        <end position="50"/>
    </location>
</feature>
<evidence type="ECO:0000256" key="1">
    <source>
        <dbReference type="ARBA" id="ARBA00023015"/>
    </source>
</evidence>
<dbReference type="Pfam" id="PF00440">
    <property type="entry name" value="TetR_N"/>
    <property type="match status" value="1"/>
</dbReference>
<organism evidence="6 7">
    <name type="scientific">Wansuia hejianensis</name>
    <dbReference type="NCBI Taxonomy" id="2763667"/>
    <lineage>
        <taxon>Bacteria</taxon>
        <taxon>Bacillati</taxon>
        <taxon>Bacillota</taxon>
        <taxon>Clostridia</taxon>
        <taxon>Lachnospirales</taxon>
        <taxon>Lachnospiraceae</taxon>
        <taxon>Wansuia</taxon>
    </lineage>
</organism>
<dbReference type="PANTHER" id="PTHR47506">
    <property type="entry name" value="TRANSCRIPTIONAL REGULATORY PROTEIN"/>
    <property type="match status" value="1"/>
</dbReference>
<evidence type="ECO:0000259" key="5">
    <source>
        <dbReference type="PROSITE" id="PS50977"/>
    </source>
</evidence>
<evidence type="ECO:0000313" key="7">
    <source>
        <dbReference type="Proteomes" id="UP000515860"/>
    </source>
</evidence>
<keyword evidence="2 4" id="KW-0238">DNA-binding</keyword>
<dbReference type="InterPro" id="IPR009057">
    <property type="entry name" value="Homeodomain-like_sf"/>
</dbReference>
<dbReference type="GO" id="GO:0003677">
    <property type="term" value="F:DNA binding"/>
    <property type="evidence" value="ECO:0007669"/>
    <property type="project" value="UniProtKB-UniRule"/>
</dbReference>
<dbReference type="PROSITE" id="PS50977">
    <property type="entry name" value="HTH_TETR_2"/>
    <property type="match status" value="1"/>
</dbReference>
<reference evidence="6 7" key="1">
    <citation type="submission" date="2020-08" db="EMBL/GenBank/DDBJ databases">
        <authorList>
            <person name="Liu C."/>
            <person name="Sun Q."/>
        </authorList>
    </citation>
    <scope>NUCLEOTIDE SEQUENCE [LARGE SCALE GENOMIC DNA]</scope>
    <source>
        <strain evidence="6 7">NSJ-29</strain>
    </source>
</reference>
<evidence type="ECO:0000313" key="6">
    <source>
        <dbReference type="EMBL" id="QNM10355.1"/>
    </source>
</evidence>
<dbReference type="Gene3D" id="1.10.357.10">
    <property type="entry name" value="Tetracycline Repressor, domain 2"/>
    <property type="match status" value="1"/>
</dbReference>
<dbReference type="AlphaFoldDB" id="A0A7G9GHS3"/>
<dbReference type="SUPFAM" id="SSF46689">
    <property type="entry name" value="Homeodomain-like"/>
    <property type="match status" value="1"/>
</dbReference>
<dbReference type="InterPro" id="IPR036271">
    <property type="entry name" value="Tet_transcr_reg_TetR-rel_C_sf"/>
</dbReference>
<dbReference type="KEGG" id="whj:H9Q79_08860"/>
<dbReference type="PANTHER" id="PTHR47506:SF6">
    <property type="entry name" value="HTH-TYPE TRANSCRIPTIONAL REPRESSOR NEMR"/>
    <property type="match status" value="1"/>
</dbReference>
<accession>A0A7G9GHS3</accession>
<evidence type="ECO:0000256" key="3">
    <source>
        <dbReference type="ARBA" id="ARBA00023163"/>
    </source>
</evidence>
<dbReference type="Proteomes" id="UP000515860">
    <property type="component" value="Chromosome"/>
</dbReference>
<evidence type="ECO:0000256" key="2">
    <source>
        <dbReference type="ARBA" id="ARBA00023125"/>
    </source>
</evidence>
<dbReference type="InterPro" id="IPR023772">
    <property type="entry name" value="DNA-bd_HTH_TetR-type_CS"/>
</dbReference>
<dbReference type="EMBL" id="CP060635">
    <property type="protein sequence ID" value="QNM10355.1"/>
    <property type="molecule type" value="Genomic_DNA"/>
</dbReference>
<dbReference type="RefSeq" id="WP_249329667.1">
    <property type="nucleotide sequence ID" value="NZ_CP060635.1"/>
</dbReference>
<dbReference type="InterPro" id="IPR001647">
    <property type="entry name" value="HTH_TetR"/>
</dbReference>
<feature type="DNA-binding region" description="H-T-H motif" evidence="4">
    <location>
        <begin position="13"/>
        <end position="32"/>
    </location>
</feature>
<dbReference type="PROSITE" id="PS01081">
    <property type="entry name" value="HTH_TETR_1"/>
    <property type="match status" value="1"/>
</dbReference>
<protein>
    <submittedName>
        <fullName evidence="6">TetR/AcrR family transcriptional regulator</fullName>
    </submittedName>
</protein>
<keyword evidence="3" id="KW-0804">Transcription</keyword>